<comment type="caution">
    <text evidence="4">The sequence shown here is derived from an EMBL/GenBank/DDBJ whole genome shotgun (WGS) entry which is preliminary data.</text>
</comment>
<dbReference type="PANTHER" id="PTHR30328">
    <property type="entry name" value="TRANSCRIPTIONAL REPRESSOR"/>
    <property type="match status" value="1"/>
</dbReference>
<reference evidence="4 5" key="1">
    <citation type="submission" date="2024-09" db="EMBL/GenBank/DDBJ databases">
        <authorList>
            <person name="Pan X."/>
        </authorList>
    </citation>
    <scope>NUCLEOTIDE SEQUENCE [LARGE SCALE GENOMIC DNA]</scope>
    <source>
        <strain evidence="4 5">B2969</strain>
    </source>
</reference>
<dbReference type="Pfam" id="PF00440">
    <property type="entry name" value="TetR_N"/>
    <property type="match status" value="1"/>
</dbReference>
<evidence type="ECO:0000313" key="4">
    <source>
        <dbReference type="EMBL" id="MFH8252712.1"/>
    </source>
</evidence>
<dbReference type="Proteomes" id="UP001610861">
    <property type="component" value="Unassembled WGS sequence"/>
</dbReference>
<dbReference type="Pfam" id="PF17926">
    <property type="entry name" value="TetR_C_21"/>
    <property type="match status" value="1"/>
</dbReference>
<feature type="domain" description="HTH tetR-type" evidence="3">
    <location>
        <begin position="14"/>
        <end position="74"/>
    </location>
</feature>
<protein>
    <submittedName>
        <fullName evidence="4">TetR/AcrR family transcriptional regulator</fullName>
    </submittedName>
</protein>
<organism evidence="4 5">
    <name type="scientific">Microbacterium alkaliflavum</name>
    <dbReference type="NCBI Taxonomy" id="3248839"/>
    <lineage>
        <taxon>Bacteria</taxon>
        <taxon>Bacillati</taxon>
        <taxon>Actinomycetota</taxon>
        <taxon>Actinomycetes</taxon>
        <taxon>Micrococcales</taxon>
        <taxon>Microbacteriaceae</taxon>
        <taxon>Microbacterium</taxon>
    </lineage>
</organism>
<evidence type="ECO:0000256" key="1">
    <source>
        <dbReference type="ARBA" id="ARBA00023125"/>
    </source>
</evidence>
<sequence>MDERSTMGVSVRAANTQGRILVAARTEFAASGLGGGRVDRIAALAEVNKERIYAYFGDKQRLFTATVASAILEVAQAVSQDAADVAAFAQGVFDFIGSHPETLRLLAWARLESDPWDEATQQLQDLPQPEAMIARWQEAGAISAGWDARDLYLIIWGMCEMWHSPPFRAEGNDAAAVNAHRRALVGSAISTLAENDPSRPN</sequence>
<dbReference type="PANTHER" id="PTHR30328:SF54">
    <property type="entry name" value="HTH-TYPE TRANSCRIPTIONAL REPRESSOR SCO4008"/>
    <property type="match status" value="1"/>
</dbReference>
<accession>A0ABW7QET6</accession>
<dbReference type="InterPro" id="IPR009057">
    <property type="entry name" value="Homeodomain-like_sf"/>
</dbReference>
<dbReference type="SUPFAM" id="SSF48498">
    <property type="entry name" value="Tetracyclin repressor-like, C-terminal domain"/>
    <property type="match status" value="1"/>
</dbReference>
<dbReference type="Gene3D" id="1.10.357.10">
    <property type="entry name" value="Tetracycline Repressor, domain 2"/>
    <property type="match status" value="1"/>
</dbReference>
<feature type="DNA-binding region" description="H-T-H motif" evidence="2">
    <location>
        <begin position="37"/>
        <end position="56"/>
    </location>
</feature>
<keyword evidence="1 2" id="KW-0238">DNA-binding</keyword>
<dbReference type="InterPro" id="IPR041467">
    <property type="entry name" value="Sco4008_C"/>
</dbReference>
<gene>
    <name evidence="4" type="ORF">ACH3VR_20255</name>
</gene>
<dbReference type="SUPFAM" id="SSF46689">
    <property type="entry name" value="Homeodomain-like"/>
    <property type="match status" value="1"/>
</dbReference>
<dbReference type="InterPro" id="IPR036271">
    <property type="entry name" value="Tet_transcr_reg_TetR-rel_C_sf"/>
</dbReference>
<evidence type="ECO:0000259" key="3">
    <source>
        <dbReference type="PROSITE" id="PS50977"/>
    </source>
</evidence>
<dbReference type="InterPro" id="IPR001647">
    <property type="entry name" value="HTH_TetR"/>
</dbReference>
<dbReference type="PROSITE" id="PS50977">
    <property type="entry name" value="HTH_TETR_2"/>
    <property type="match status" value="1"/>
</dbReference>
<dbReference type="InterPro" id="IPR050109">
    <property type="entry name" value="HTH-type_TetR-like_transc_reg"/>
</dbReference>
<dbReference type="EMBL" id="JBIQWL010000011">
    <property type="protein sequence ID" value="MFH8252712.1"/>
    <property type="molecule type" value="Genomic_DNA"/>
</dbReference>
<evidence type="ECO:0000256" key="2">
    <source>
        <dbReference type="PROSITE-ProRule" id="PRU00335"/>
    </source>
</evidence>
<evidence type="ECO:0000313" key="5">
    <source>
        <dbReference type="Proteomes" id="UP001610861"/>
    </source>
</evidence>
<proteinExistence type="predicted"/>
<name>A0ABW7QET6_9MICO</name>
<dbReference type="RefSeq" id="WP_397558139.1">
    <property type="nucleotide sequence ID" value="NZ_JBIQWL010000011.1"/>
</dbReference>
<keyword evidence="5" id="KW-1185">Reference proteome</keyword>